<reference evidence="6" key="1">
    <citation type="journal article" date="2019" name="Int. J. Syst. Evol. Microbiol.">
        <title>The Global Catalogue of Microorganisms (GCM) 10K type strain sequencing project: providing services to taxonomists for standard genome sequencing and annotation.</title>
        <authorList>
            <consortium name="The Broad Institute Genomics Platform"/>
            <consortium name="The Broad Institute Genome Sequencing Center for Infectious Disease"/>
            <person name="Wu L."/>
            <person name="Ma J."/>
        </authorList>
    </citation>
    <scope>NUCLEOTIDE SEQUENCE [LARGE SCALE GENOMIC DNA]</scope>
    <source>
        <strain evidence="6">JCM 18127</strain>
    </source>
</reference>
<evidence type="ECO:0000256" key="1">
    <source>
        <dbReference type="ARBA" id="ARBA00022676"/>
    </source>
</evidence>
<evidence type="ECO:0000259" key="4">
    <source>
        <dbReference type="Pfam" id="PF13439"/>
    </source>
</evidence>
<dbReference type="InterPro" id="IPR001296">
    <property type="entry name" value="Glyco_trans_1"/>
</dbReference>
<dbReference type="InterPro" id="IPR028098">
    <property type="entry name" value="Glyco_trans_4-like_N"/>
</dbReference>
<dbReference type="PANTHER" id="PTHR45947">
    <property type="entry name" value="SULFOQUINOVOSYL TRANSFERASE SQD2"/>
    <property type="match status" value="1"/>
</dbReference>
<dbReference type="PANTHER" id="PTHR45947:SF3">
    <property type="entry name" value="SULFOQUINOVOSYL TRANSFERASE SQD2"/>
    <property type="match status" value="1"/>
</dbReference>
<keyword evidence="2" id="KW-0808">Transferase</keyword>
<feature type="domain" description="Glycosyltransferase subfamily 4-like N-terminal" evidence="4">
    <location>
        <begin position="31"/>
        <end position="192"/>
    </location>
</feature>
<accession>A0ABP8W281</accession>
<dbReference type="Gene3D" id="3.40.50.2000">
    <property type="entry name" value="Glycogen Phosphorylase B"/>
    <property type="match status" value="2"/>
</dbReference>
<dbReference type="SUPFAM" id="SSF53756">
    <property type="entry name" value="UDP-Glycosyltransferase/glycogen phosphorylase"/>
    <property type="match status" value="1"/>
</dbReference>
<dbReference type="Pfam" id="PF13439">
    <property type="entry name" value="Glyco_transf_4"/>
    <property type="match status" value="1"/>
</dbReference>
<evidence type="ECO:0000256" key="2">
    <source>
        <dbReference type="ARBA" id="ARBA00022679"/>
    </source>
</evidence>
<dbReference type="CDD" id="cd03801">
    <property type="entry name" value="GT4_PimA-like"/>
    <property type="match status" value="1"/>
</dbReference>
<dbReference type="Proteomes" id="UP001500621">
    <property type="component" value="Unassembled WGS sequence"/>
</dbReference>
<keyword evidence="6" id="KW-1185">Reference proteome</keyword>
<sequence>MNRRTPHTSGSTSRTGLRIAMLGSRGVPATFGGVEHHVEQIGSRLVERGHQVTVYSQSRYVGSDRTSKHLGMDVVTLPSLPVRGAEALAHAGLSTVHALGRGHDVFHYHAVGPGLVAPLARWGSRAAVVQTVHGLDADRAKWGGGARTVLNLATWMSARVPHTTVTVSQALADHYAVRYGREAVHVPNGINPKPARQARLITQRHGLQGDDYLLFVGRLVPEKRPDLLLEAFRGLKTDLKLVLVGGSSHTDEYVAELHRLAEDDPRVIMPGYVYGDELDELFTNAAGFVQPSALEGLPLTLLEAMGADLPVVVSDIDPHLEVVGADRPGARVFADGDVESLRAAVRRLLEDRGAEVTDLATARAGARTLGFYDWDAATTALESVYLSALRRPRGSRITAIDTAGTPVGAHHHQRIPA</sequence>
<protein>
    <submittedName>
        <fullName evidence="5">Glycosyltransferase family 4 protein</fullName>
    </submittedName>
</protein>
<organism evidence="5 6">
    <name type="scientific">Nocardioides nanhaiensis</name>
    <dbReference type="NCBI Taxonomy" id="1476871"/>
    <lineage>
        <taxon>Bacteria</taxon>
        <taxon>Bacillati</taxon>
        <taxon>Actinomycetota</taxon>
        <taxon>Actinomycetes</taxon>
        <taxon>Propionibacteriales</taxon>
        <taxon>Nocardioidaceae</taxon>
        <taxon>Nocardioides</taxon>
    </lineage>
</organism>
<dbReference type="InterPro" id="IPR050194">
    <property type="entry name" value="Glycosyltransferase_grp1"/>
</dbReference>
<gene>
    <name evidence="5" type="ORF">GCM10023226_12640</name>
</gene>
<proteinExistence type="predicted"/>
<evidence type="ECO:0000313" key="6">
    <source>
        <dbReference type="Proteomes" id="UP001500621"/>
    </source>
</evidence>
<evidence type="ECO:0000259" key="3">
    <source>
        <dbReference type="Pfam" id="PF00534"/>
    </source>
</evidence>
<comment type="caution">
    <text evidence="5">The sequence shown here is derived from an EMBL/GenBank/DDBJ whole genome shotgun (WGS) entry which is preliminary data.</text>
</comment>
<name>A0ABP8W281_9ACTN</name>
<feature type="domain" description="Glycosyl transferase family 1" evidence="3">
    <location>
        <begin position="205"/>
        <end position="352"/>
    </location>
</feature>
<keyword evidence="1" id="KW-0328">Glycosyltransferase</keyword>
<dbReference type="Pfam" id="PF00534">
    <property type="entry name" value="Glycos_transf_1"/>
    <property type="match status" value="1"/>
</dbReference>
<evidence type="ECO:0000313" key="5">
    <source>
        <dbReference type="EMBL" id="GAA4676897.1"/>
    </source>
</evidence>
<dbReference type="EMBL" id="BAABIM010000001">
    <property type="protein sequence ID" value="GAA4676897.1"/>
    <property type="molecule type" value="Genomic_DNA"/>
</dbReference>
<dbReference type="RefSeq" id="WP_345263766.1">
    <property type="nucleotide sequence ID" value="NZ_BAABIM010000001.1"/>
</dbReference>